<dbReference type="Proteomes" id="UP000321424">
    <property type="component" value="Unassembled WGS sequence"/>
</dbReference>
<protein>
    <recommendedName>
        <fullName evidence="4">Metal-dependent hydrolase</fullName>
    </recommendedName>
</protein>
<dbReference type="PANTHER" id="PTHR39456">
    <property type="entry name" value="METAL-DEPENDENT HYDROLASE"/>
    <property type="match status" value="1"/>
</dbReference>
<feature type="transmembrane region" description="Helical" evidence="1">
    <location>
        <begin position="199"/>
        <end position="221"/>
    </location>
</feature>
<evidence type="ECO:0000313" key="2">
    <source>
        <dbReference type="EMBL" id="GEM43988.1"/>
    </source>
</evidence>
<evidence type="ECO:0000256" key="1">
    <source>
        <dbReference type="SAM" id="Phobius"/>
    </source>
</evidence>
<dbReference type="AlphaFoldDB" id="A0A511MUU2"/>
<proteinExistence type="predicted"/>
<accession>A0A511MUU2</accession>
<comment type="caution">
    <text evidence="2">The sequence shown here is derived from an EMBL/GenBank/DDBJ whole genome shotgun (WGS) entry which is preliminary data.</text>
</comment>
<reference evidence="2 3" key="1">
    <citation type="submission" date="2019-07" db="EMBL/GenBank/DDBJ databases">
        <title>Whole genome shotgun sequence of Nocardia ninae NBRC 108245.</title>
        <authorList>
            <person name="Hosoyama A."/>
            <person name="Uohara A."/>
            <person name="Ohji S."/>
            <person name="Ichikawa N."/>
        </authorList>
    </citation>
    <scope>NUCLEOTIDE SEQUENCE [LARGE SCALE GENOMIC DNA]</scope>
    <source>
        <strain evidence="2 3">NBRC 108245</strain>
    </source>
</reference>
<sequence>MTEQSVRTKERAGSGYPRARRIRFRFGEPVPMSKYYAGGDMVFSHFIAGLSAGFPPGEESFIRSVRRFADQITDPVLKKRVAGFIGQEAMHGQEHRRLNEKLIEMGYPIEWLDAPAAIERQKRLEQRIPARLHLAATAAAEHYTAVLAERVLSSPEIQALAGDDEVRNLLNWHAFEELEHKSVAFDVYRAVGGTETMRILTMATLVALTLPLTAVGLSVSLGRDPDARRYPLSLAREAFTLFRGPVFRGIGRELVLYLRPGFHPDDIDSRELLQRWQKELFGTDGTLVGHLK</sequence>
<keyword evidence="1" id="KW-0472">Membrane</keyword>
<dbReference type="InterPro" id="IPR016516">
    <property type="entry name" value="UCP07580"/>
</dbReference>
<dbReference type="RefSeq" id="WP_147143514.1">
    <property type="nucleotide sequence ID" value="NZ_BJXA01000125.1"/>
</dbReference>
<keyword evidence="3" id="KW-1185">Reference proteome</keyword>
<organism evidence="2 3">
    <name type="scientific">Nocardia ninae NBRC 108245</name>
    <dbReference type="NCBI Taxonomy" id="1210091"/>
    <lineage>
        <taxon>Bacteria</taxon>
        <taxon>Bacillati</taxon>
        <taxon>Actinomycetota</taxon>
        <taxon>Actinomycetes</taxon>
        <taxon>Mycobacteriales</taxon>
        <taxon>Nocardiaceae</taxon>
        <taxon>Nocardia</taxon>
    </lineage>
</organism>
<name>A0A511MUU2_9NOCA</name>
<dbReference type="OrthoDB" id="4760165at2"/>
<dbReference type="PANTHER" id="PTHR39456:SF1">
    <property type="entry name" value="METAL-DEPENDENT HYDROLASE"/>
    <property type="match status" value="1"/>
</dbReference>
<dbReference type="EMBL" id="BJXA01000125">
    <property type="protein sequence ID" value="GEM43988.1"/>
    <property type="molecule type" value="Genomic_DNA"/>
</dbReference>
<evidence type="ECO:0000313" key="3">
    <source>
        <dbReference type="Proteomes" id="UP000321424"/>
    </source>
</evidence>
<keyword evidence="1" id="KW-1133">Transmembrane helix</keyword>
<evidence type="ECO:0008006" key="4">
    <source>
        <dbReference type="Google" id="ProtNLM"/>
    </source>
</evidence>
<gene>
    <name evidence="2" type="ORF">NN4_85070</name>
</gene>
<dbReference type="Pfam" id="PF10118">
    <property type="entry name" value="Metal_hydrol"/>
    <property type="match status" value="1"/>
</dbReference>
<dbReference type="PIRSF" id="PIRSF007580">
    <property type="entry name" value="UCP07580"/>
    <property type="match status" value="1"/>
</dbReference>
<keyword evidence="1" id="KW-0812">Transmembrane</keyword>